<evidence type="ECO:0000259" key="1">
    <source>
        <dbReference type="Pfam" id="PF03050"/>
    </source>
</evidence>
<proteinExistence type="predicted"/>
<name>A0A3B0VBE1_9ZZZZ</name>
<accession>A0A3B0VBE1</accession>
<dbReference type="AlphaFoldDB" id="A0A3B0VBE1"/>
<protein>
    <recommendedName>
        <fullName evidence="1">Transposase IS66 central domain-containing protein</fullName>
    </recommendedName>
</protein>
<gene>
    <name evidence="2" type="ORF">MNBD_BACTEROID07-229</name>
</gene>
<evidence type="ECO:0000313" key="2">
    <source>
        <dbReference type="EMBL" id="VAW29184.1"/>
    </source>
</evidence>
<feature type="non-terminal residue" evidence="2">
    <location>
        <position position="1"/>
    </location>
</feature>
<feature type="domain" description="Transposase IS66 central" evidence="1">
    <location>
        <begin position="3"/>
        <end position="53"/>
    </location>
</feature>
<sequence length="56" mass="6389">VNKLVLFDYQKTRSREGPDRMLESYTGYLQTDGYVAYTNLKNQKNITLLACLACPA</sequence>
<dbReference type="EMBL" id="UOET01000333">
    <property type="protein sequence ID" value="VAW29184.1"/>
    <property type="molecule type" value="Genomic_DNA"/>
</dbReference>
<dbReference type="InterPro" id="IPR004291">
    <property type="entry name" value="Transposase_IS66_central"/>
</dbReference>
<organism evidence="2">
    <name type="scientific">hydrothermal vent metagenome</name>
    <dbReference type="NCBI Taxonomy" id="652676"/>
    <lineage>
        <taxon>unclassified sequences</taxon>
        <taxon>metagenomes</taxon>
        <taxon>ecological metagenomes</taxon>
    </lineage>
</organism>
<reference evidence="2" key="1">
    <citation type="submission" date="2018-06" db="EMBL/GenBank/DDBJ databases">
        <authorList>
            <person name="Zhirakovskaya E."/>
        </authorList>
    </citation>
    <scope>NUCLEOTIDE SEQUENCE</scope>
</reference>
<dbReference type="Pfam" id="PF03050">
    <property type="entry name" value="DDE_Tnp_IS66"/>
    <property type="match status" value="1"/>
</dbReference>